<dbReference type="Proteomes" id="UP000281553">
    <property type="component" value="Unassembled WGS sequence"/>
</dbReference>
<evidence type="ECO:0000256" key="1">
    <source>
        <dbReference type="SAM" id="MobiDB-lite"/>
    </source>
</evidence>
<dbReference type="Pfam" id="PF10220">
    <property type="entry name" value="Smg8_Smg9"/>
    <property type="match status" value="1"/>
</dbReference>
<evidence type="ECO:0000313" key="2">
    <source>
        <dbReference type="EMBL" id="VDN25620.1"/>
    </source>
</evidence>
<feature type="region of interest" description="Disordered" evidence="1">
    <location>
        <begin position="56"/>
        <end position="96"/>
    </location>
</feature>
<feature type="compositionally biased region" description="Basic and acidic residues" evidence="1">
    <location>
        <begin position="61"/>
        <end position="72"/>
    </location>
</feature>
<dbReference type="EMBL" id="UYRU01075245">
    <property type="protein sequence ID" value="VDN25620.1"/>
    <property type="molecule type" value="Genomic_DNA"/>
</dbReference>
<dbReference type="GO" id="GO:0000184">
    <property type="term" value="P:nuclear-transcribed mRNA catabolic process, nonsense-mediated decay"/>
    <property type="evidence" value="ECO:0007669"/>
    <property type="project" value="InterPro"/>
</dbReference>
<dbReference type="OrthoDB" id="63589at2759"/>
<dbReference type="InterPro" id="IPR019354">
    <property type="entry name" value="SMG8-like"/>
</dbReference>
<accession>A0A3P7MGU0</accession>
<sequence>MECCLGHRFFLAGPQRAMVGLMQGCDVRRAVSSLLSRDLPIYMPCRCSKATASENAAIAGGEKEATTAEDVGRGSTQKLQDPAAGGKSTDGARRKP</sequence>
<organism evidence="2 3">
    <name type="scientific">Dibothriocephalus latus</name>
    <name type="common">Fish tapeworm</name>
    <name type="synonym">Diphyllobothrium latum</name>
    <dbReference type="NCBI Taxonomy" id="60516"/>
    <lineage>
        <taxon>Eukaryota</taxon>
        <taxon>Metazoa</taxon>
        <taxon>Spiralia</taxon>
        <taxon>Lophotrochozoa</taxon>
        <taxon>Platyhelminthes</taxon>
        <taxon>Cestoda</taxon>
        <taxon>Eucestoda</taxon>
        <taxon>Diphyllobothriidea</taxon>
        <taxon>Diphyllobothriidae</taxon>
        <taxon>Dibothriocephalus</taxon>
    </lineage>
</organism>
<name>A0A3P7MGU0_DIBLA</name>
<gene>
    <name evidence="2" type="ORF">DILT_LOCUS14654</name>
</gene>
<dbReference type="AlphaFoldDB" id="A0A3P7MGU0"/>
<protein>
    <submittedName>
        <fullName evidence="2">Uncharacterized protein</fullName>
    </submittedName>
</protein>
<evidence type="ECO:0000313" key="3">
    <source>
        <dbReference type="Proteomes" id="UP000281553"/>
    </source>
</evidence>
<keyword evidence="3" id="KW-1185">Reference proteome</keyword>
<reference evidence="2 3" key="1">
    <citation type="submission" date="2018-11" db="EMBL/GenBank/DDBJ databases">
        <authorList>
            <consortium name="Pathogen Informatics"/>
        </authorList>
    </citation>
    <scope>NUCLEOTIDE SEQUENCE [LARGE SCALE GENOMIC DNA]</scope>
</reference>
<proteinExistence type="predicted"/>